<name>A0ABS9BZ24_9BACT</name>
<dbReference type="InterPro" id="IPR019619">
    <property type="entry name" value="DUF2490"/>
</dbReference>
<evidence type="ECO:0000313" key="3">
    <source>
        <dbReference type="Proteomes" id="UP001201449"/>
    </source>
</evidence>
<keyword evidence="3" id="KW-1185">Reference proteome</keyword>
<comment type="caution">
    <text evidence="2">The sequence shown here is derived from an EMBL/GenBank/DDBJ whole genome shotgun (WGS) entry which is preliminary data.</text>
</comment>
<dbReference type="EMBL" id="JAKEVZ010000010">
    <property type="protein sequence ID" value="MCF1752123.1"/>
    <property type="molecule type" value="Genomic_DNA"/>
</dbReference>
<keyword evidence="1" id="KW-0732">Signal</keyword>
<organism evidence="2 3">
    <name type="scientific">Mariniradius sediminis</name>
    <dbReference type="NCBI Taxonomy" id="2909237"/>
    <lineage>
        <taxon>Bacteria</taxon>
        <taxon>Pseudomonadati</taxon>
        <taxon>Bacteroidota</taxon>
        <taxon>Cytophagia</taxon>
        <taxon>Cytophagales</taxon>
        <taxon>Cyclobacteriaceae</taxon>
        <taxon>Mariniradius</taxon>
    </lineage>
</organism>
<feature type="signal peptide" evidence="1">
    <location>
        <begin position="1"/>
        <end position="23"/>
    </location>
</feature>
<sequence>MKNHAFRVFFALILFAFSHSSFAQNNRASESNAIGWYGLFMTYKVDDKWSIHGEVQLRRTEWIASPQQNLYRTGINYKIHPQGTFRAGYAFADTYNYGSEPIQSNGIRFPEHRAYQMLLINNPIGRVALSHRLMLEQRWVGRSLDPNATQFDEWVYSNRMRYMLRADLPLKGPTLDDKEPYLAVYDEILIGFGKNVNQNVFDQNRFAAVAGVRFSGKYRLEAGYFSQILQFGRLVGGKNYFQYNRGLIVSNFVNF</sequence>
<evidence type="ECO:0000313" key="2">
    <source>
        <dbReference type="EMBL" id="MCF1752123.1"/>
    </source>
</evidence>
<proteinExistence type="predicted"/>
<evidence type="ECO:0000256" key="1">
    <source>
        <dbReference type="SAM" id="SignalP"/>
    </source>
</evidence>
<dbReference type="Pfam" id="PF10677">
    <property type="entry name" value="DUF2490"/>
    <property type="match status" value="1"/>
</dbReference>
<gene>
    <name evidence="2" type="ORF">L0U89_13710</name>
</gene>
<reference evidence="2 3" key="1">
    <citation type="submission" date="2022-01" db="EMBL/GenBank/DDBJ databases">
        <title>Mariniradius saccharolyticus sp. nov., isolated from sediment of a river.</title>
        <authorList>
            <person name="Liu H."/>
        </authorList>
    </citation>
    <scope>NUCLEOTIDE SEQUENCE [LARGE SCALE GENOMIC DNA]</scope>
    <source>
        <strain evidence="2 3">RY-2</strain>
    </source>
</reference>
<dbReference type="Proteomes" id="UP001201449">
    <property type="component" value="Unassembled WGS sequence"/>
</dbReference>
<accession>A0ABS9BZ24</accession>
<dbReference type="RefSeq" id="WP_234862040.1">
    <property type="nucleotide sequence ID" value="NZ_JAKEVZ010000010.1"/>
</dbReference>
<feature type="chain" id="PRO_5045877074" evidence="1">
    <location>
        <begin position="24"/>
        <end position="255"/>
    </location>
</feature>
<protein>
    <submittedName>
        <fullName evidence="2">DUF2490 domain-containing protein</fullName>
    </submittedName>
</protein>